<evidence type="ECO:0000313" key="2">
    <source>
        <dbReference type="Proteomes" id="UP000308600"/>
    </source>
</evidence>
<organism evidence="1 2">
    <name type="scientific">Pluteus cervinus</name>
    <dbReference type="NCBI Taxonomy" id="181527"/>
    <lineage>
        <taxon>Eukaryota</taxon>
        <taxon>Fungi</taxon>
        <taxon>Dikarya</taxon>
        <taxon>Basidiomycota</taxon>
        <taxon>Agaricomycotina</taxon>
        <taxon>Agaricomycetes</taxon>
        <taxon>Agaricomycetidae</taxon>
        <taxon>Agaricales</taxon>
        <taxon>Pluteineae</taxon>
        <taxon>Pluteaceae</taxon>
        <taxon>Pluteus</taxon>
    </lineage>
</organism>
<name>A0ACD3BHP0_9AGAR</name>
<dbReference type="EMBL" id="ML208259">
    <property type="protein sequence ID" value="TFK77284.1"/>
    <property type="molecule type" value="Genomic_DNA"/>
</dbReference>
<sequence>MKPRALHHANLHHAGHHLSKSKPAQSANYYEDPAFSSDPSAHPLYAADRNDSWTTSPPAHAQIKSRRRRRNRRVEDNSGDFAQPSPPPNPPYSLHDTSPQSSVSSSFTVVSTSDETRVSEEPSLSQGSIDVSPTEDTAPSNKSSIGKSKGFAALFHRRKQPMTASQDTIAASEPSKETLPPPYEPSLEGSSFSTQREGSGRHPPMPQPLFENFPAQPERREPRLVLDSIDELDETNPLGLYLHHGGPYEAIYKVTGVPRRSDLVRCLSATLFLCYIVVAARKGWK</sequence>
<keyword evidence="2" id="KW-1185">Reference proteome</keyword>
<reference evidence="1 2" key="1">
    <citation type="journal article" date="2019" name="Nat. Ecol. Evol.">
        <title>Megaphylogeny resolves global patterns of mushroom evolution.</title>
        <authorList>
            <person name="Varga T."/>
            <person name="Krizsan K."/>
            <person name="Foldi C."/>
            <person name="Dima B."/>
            <person name="Sanchez-Garcia M."/>
            <person name="Sanchez-Ramirez S."/>
            <person name="Szollosi G.J."/>
            <person name="Szarkandi J.G."/>
            <person name="Papp V."/>
            <person name="Albert L."/>
            <person name="Andreopoulos W."/>
            <person name="Angelini C."/>
            <person name="Antonin V."/>
            <person name="Barry K.W."/>
            <person name="Bougher N.L."/>
            <person name="Buchanan P."/>
            <person name="Buyck B."/>
            <person name="Bense V."/>
            <person name="Catcheside P."/>
            <person name="Chovatia M."/>
            <person name="Cooper J."/>
            <person name="Damon W."/>
            <person name="Desjardin D."/>
            <person name="Finy P."/>
            <person name="Geml J."/>
            <person name="Haridas S."/>
            <person name="Hughes K."/>
            <person name="Justo A."/>
            <person name="Karasinski D."/>
            <person name="Kautmanova I."/>
            <person name="Kiss B."/>
            <person name="Kocsube S."/>
            <person name="Kotiranta H."/>
            <person name="LaButti K.M."/>
            <person name="Lechner B.E."/>
            <person name="Liimatainen K."/>
            <person name="Lipzen A."/>
            <person name="Lukacs Z."/>
            <person name="Mihaltcheva S."/>
            <person name="Morgado L.N."/>
            <person name="Niskanen T."/>
            <person name="Noordeloos M.E."/>
            <person name="Ohm R.A."/>
            <person name="Ortiz-Santana B."/>
            <person name="Ovrebo C."/>
            <person name="Racz N."/>
            <person name="Riley R."/>
            <person name="Savchenko A."/>
            <person name="Shiryaev A."/>
            <person name="Soop K."/>
            <person name="Spirin V."/>
            <person name="Szebenyi C."/>
            <person name="Tomsovsky M."/>
            <person name="Tulloss R.E."/>
            <person name="Uehling J."/>
            <person name="Grigoriev I.V."/>
            <person name="Vagvolgyi C."/>
            <person name="Papp T."/>
            <person name="Martin F.M."/>
            <person name="Miettinen O."/>
            <person name="Hibbett D.S."/>
            <person name="Nagy L.G."/>
        </authorList>
    </citation>
    <scope>NUCLEOTIDE SEQUENCE [LARGE SCALE GENOMIC DNA]</scope>
    <source>
        <strain evidence="1 2">NL-1719</strain>
    </source>
</reference>
<gene>
    <name evidence="1" type="ORF">BDN72DRAFT_37337</name>
</gene>
<accession>A0ACD3BHP0</accession>
<proteinExistence type="predicted"/>
<protein>
    <submittedName>
        <fullName evidence="1">Uncharacterized protein</fullName>
    </submittedName>
</protein>
<evidence type="ECO:0000313" key="1">
    <source>
        <dbReference type="EMBL" id="TFK77284.1"/>
    </source>
</evidence>
<dbReference type="Proteomes" id="UP000308600">
    <property type="component" value="Unassembled WGS sequence"/>
</dbReference>